<dbReference type="KEGG" id="naci:NUH88_12065"/>
<keyword evidence="4" id="KW-1185">Reference proteome</keyword>
<feature type="transmembrane region" description="Helical" evidence="1">
    <location>
        <begin position="37"/>
        <end position="58"/>
    </location>
</feature>
<dbReference type="SUPFAM" id="SSF103481">
    <property type="entry name" value="Multidrug resistance efflux transporter EmrE"/>
    <property type="match status" value="2"/>
</dbReference>
<keyword evidence="1" id="KW-0472">Membrane</keyword>
<dbReference type="AlphaFoldDB" id="A0A9J7ALV4"/>
<sequence length="305" mass="32353">MDENAARLRATAIGFTAVLMWATLALFTALSGKVPPFQLLAMCFGVATLIACAFWLARGQNPLAYMRHPPLVWLLGVGGLFGYHFFYFLALRNAPAVEAGLIAYLWPLLIVVFSALLPGERLRWFHIAGAVLGLGGAALLVTRGETLELDPRYSFGYLAACVCAVTWSSYSVLSRRFGSVPTEAVGGFCAVTAVLGAICHLAFEQTVWPEGALEWSAVALLGLGPVGGAFFTWDYGVKRGDIQALGASSYAAPLLSTLLLILVGLAPFTLVVGAACLLIVGGAVLASKDMILRPKRVAPETVEDS</sequence>
<name>A0A9J7ALV4_9PROT</name>
<dbReference type="InterPro" id="IPR037185">
    <property type="entry name" value="EmrE-like"/>
</dbReference>
<proteinExistence type="predicted"/>
<feature type="transmembrane region" description="Helical" evidence="1">
    <location>
        <begin position="70"/>
        <end position="90"/>
    </location>
</feature>
<feature type="transmembrane region" description="Helical" evidence="1">
    <location>
        <begin position="96"/>
        <end position="117"/>
    </location>
</feature>
<keyword evidence="1" id="KW-1133">Transmembrane helix</keyword>
<dbReference type="Pfam" id="PF00892">
    <property type="entry name" value="EamA"/>
    <property type="match status" value="2"/>
</dbReference>
<feature type="transmembrane region" description="Helical" evidence="1">
    <location>
        <begin position="12"/>
        <end position="31"/>
    </location>
</feature>
<feature type="transmembrane region" description="Helical" evidence="1">
    <location>
        <begin position="215"/>
        <end position="233"/>
    </location>
</feature>
<evidence type="ECO:0000256" key="1">
    <source>
        <dbReference type="SAM" id="Phobius"/>
    </source>
</evidence>
<reference evidence="3" key="1">
    <citation type="submission" date="2022-08" db="EMBL/GenBank/DDBJ databases">
        <title>Nisaea acidiphila sp. nov., isolated from a marine algal debris and emended description of the genus Nisaea Urios et al. 2008.</title>
        <authorList>
            <person name="Kwon K."/>
        </authorList>
    </citation>
    <scope>NUCLEOTIDE SEQUENCE</scope>
    <source>
        <strain evidence="3">MEBiC11861</strain>
    </source>
</reference>
<keyword evidence="1" id="KW-0812">Transmembrane</keyword>
<feature type="transmembrane region" description="Helical" evidence="1">
    <location>
        <begin position="185"/>
        <end position="203"/>
    </location>
</feature>
<organism evidence="3 4">
    <name type="scientific">Nisaea acidiphila</name>
    <dbReference type="NCBI Taxonomy" id="1862145"/>
    <lineage>
        <taxon>Bacteria</taxon>
        <taxon>Pseudomonadati</taxon>
        <taxon>Pseudomonadota</taxon>
        <taxon>Alphaproteobacteria</taxon>
        <taxon>Rhodospirillales</taxon>
        <taxon>Thalassobaculaceae</taxon>
        <taxon>Nisaea</taxon>
    </lineage>
</organism>
<feature type="domain" description="EamA" evidence="2">
    <location>
        <begin position="13"/>
        <end position="141"/>
    </location>
</feature>
<dbReference type="Proteomes" id="UP001060336">
    <property type="component" value="Chromosome"/>
</dbReference>
<dbReference type="PANTHER" id="PTHR22911:SF76">
    <property type="entry name" value="EAMA DOMAIN-CONTAINING PROTEIN"/>
    <property type="match status" value="1"/>
</dbReference>
<evidence type="ECO:0000259" key="2">
    <source>
        <dbReference type="Pfam" id="PF00892"/>
    </source>
</evidence>
<dbReference type="EMBL" id="CP102480">
    <property type="protein sequence ID" value="UUX48151.1"/>
    <property type="molecule type" value="Genomic_DNA"/>
</dbReference>
<accession>A0A9J7ALV4</accession>
<dbReference type="RefSeq" id="WP_257766659.1">
    <property type="nucleotide sequence ID" value="NZ_CP102480.1"/>
</dbReference>
<evidence type="ECO:0000313" key="3">
    <source>
        <dbReference type="EMBL" id="UUX48151.1"/>
    </source>
</evidence>
<dbReference type="PANTHER" id="PTHR22911">
    <property type="entry name" value="ACYL-MALONYL CONDENSING ENZYME-RELATED"/>
    <property type="match status" value="1"/>
</dbReference>
<feature type="transmembrane region" description="Helical" evidence="1">
    <location>
        <begin position="124"/>
        <end position="142"/>
    </location>
</feature>
<feature type="transmembrane region" description="Helical" evidence="1">
    <location>
        <begin position="154"/>
        <end position="173"/>
    </location>
</feature>
<feature type="transmembrane region" description="Helical" evidence="1">
    <location>
        <begin position="245"/>
        <end position="262"/>
    </location>
</feature>
<dbReference type="GO" id="GO:0016020">
    <property type="term" value="C:membrane"/>
    <property type="evidence" value="ECO:0007669"/>
    <property type="project" value="InterPro"/>
</dbReference>
<dbReference type="InterPro" id="IPR000620">
    <property type="entry name" value="EamA_dom"/>
</dbReference>
<evidence type="ECO:0000313" key="4">
    <source>
        <dbReference type="Proteomes" id="UP001060336"/>
    </source>
</evidence>
<gene>
    <name evidence="3" type="ORF">NUH88_12065</name>
</gene>
<feature type="transmembrane region" description="Helical" evidence="1">
    <location>
        <begin position="268"/>
        <end position="286"/>
    </location>
</feature>
<feature type="domain" description="EamA" evidence="2">
    <location>
        <begin position="155"/>
        <end position="287"/>
    </location>
</feature>
<protein>
    <submittedName>
        <fullName evidence="3">EamA family transporter</fullName>
    </submittedName>
</protein>